<evidence type="ECO:0000256" key="6">
    <source>
        <dbReference type="ARBA" id="ARBA00022840"/>
    </source>
</evidence>
<evidence type="ECO:0000256" key="2">
    <source>
        <dbReference type="ARBA" id="ARBA00022527"/>
    </source>
</evidence>
<evidence type="ECO:0000256" key="1">
    <source>
        <dbReference type="ARBA" id="ARBA00012513"/>
    </source>
</evidence>
<evidence type="ECO:0000313" key="10">
    <source>
        <dbReference type="EMBL" id="MFH8551574.1"/>
    </source>
</evidence>
<evidence type="ECO:0000256" key="5">
    <source>
        <dbReference type="ARBA" id="ARBA00022777"/>
    </source>
</evidence>
<evidence type="ECO:0000256" key="3">
    <source>
        <dbReference type="ARBA" id="ARBA00022679"/>
    </source>
</evidence>
<dbReference type="PROSITE" id="PS00108">
    <property type="entry name" value="PROTEIN_KINASE_ST"/>
    <property type="match status" value="1"/>
</dbReference>
<comment type="caution">
    <text evidence="10">The sequence shown here is derived from an EMBL/GenBank/DDBJ whole genome shotgun (WGS) entry which is preliminary data.</text>
</comment>
<dbReference type="EMBL" id="JBIRGQ010000013">
    <property type="protein sequence ID" value="MFH8551574.1"/>
    <property type="molecule type" value="Genomic_DNA"/>
</dbReference>
<name>A0ABW7R5D0_9ACTN</name>
<dbReference type="PANTHER" id="PTHR43289:SF6">
    <property type="entry name" value="SERINE_THREONINE-PROTEIN KINASE NEKL-3"/>
    <property type="match status" value="1"/>
</dbReference>
<dbReference type="GO" id="GO:0004674">
    <property type="term" value="F:protein serine/threonine kinase activity"/>
    <property type="evidence" value="ECO:0007669"/>
    <property type="project" value="UniProtKB-EC"/>
</dbReference>
<dbReference type="SMART" id="SM00220">
    <property type="entry name" value="S_TKc"/>
    <property type="match status" value="1"/>
</dbReference>
<dbReference type="PANTHER" id="PTHR43289">
    <property type="entry name" value="MITOGEN-ACTIVATED PROTEIN KINASE KINASE KINASE 20-RELATED"/>
    <property type="match status" value="1"/>
</dbReference>
<dbReference type="CDD" id="cd14014">
    <property type="entry name" value="STKc_PknB_like"/>
    <property type="match status" value="1"/>
</dbReference>
<evidence type="ECO:0000313" key="11">
    <source>
        <dbReference type="Proteomes" id="UP001610818"/>
    </source>
</evidence>
<proteinExistence type="predicted"/>
<organism evidence="10 11">
    <name type="scientific">Streptomyces longisporoflavus</name>
    <dbReference type="NCBI Taxonomy" id="28044"/>
    <lineage>
        <taxon>Bacteria</taxon>
        <taxon>Bacillati</taxon>
        <taxon>Actinomycetota</taxon>
        <taxon>Actinomycetes</taxon>
        <taxon>Kitasatosporales</taxon>
        <taxon>Streptomycetaceae</taxon>
        <taxon>Streptomyces</taxon>
    </lineage>
</organism>
<keyword evidence="5 10" id="KW-0418">Kinase</keyword>
<dbReference type="PROSITE" id="PS50011">
    <property type="entry name" value="PROTEIN_KINASE_DOM"/>
    <property type="match status" value="1"/>
</dbReference>
<evidence type="ECO:0000256" key="7">
    <source>
        <dbReference type="PROSITE-ProRule" id="PRU10141"/>
    </source>
</evidence>
<evidence type="ECO:0000256" key="8">
    <source>
        <dbReference type="SAM" id="MobiDB-lite"/>
    </source>
</evidence>
<keyword evidence="2" id="KW-0723">Serine/threonine-protein kinase</keyword>
<keyword evidence="3 10" id="KW-0808">Transferase</keyword>
<keyword evidence="11" id="KW-1185">Reference proteome</keyword>
<feature type="binding site" evidence="7">
    <location>
        <position position="39"/>
    </location>
    <ligand>
        <name>ATP</name>
        <dbReference type="ChEBI" id="CHEBI:30616"/>
    </ligand>
</feature>
<feature type="region of interest" description="Disordered" evidence="8">
    <location>
        <begin position="282"/>
        <end position="303"/>
    </location>
</feature>
<dbReference type="Gene3D" id="1.10.510.10">
    <property type="entry name" value="Transferase(Phosphotransferase) domain 1"/>
    <property type="match status" value="1"/>
</dbReference>
<sequence length="520" mass="56798">MEGQILVDRYELSYRLGQGGMGEVWEAYDRTLQRAVAVKLISALAGSGAGAGEARDRFLREARLTAGLQHPGIVTVHDLGEVASPEGSTPFLVMERVRGEGLDAKLRGGAVTLRSAASWGEQICRALAAAHDAGIVHRDIKPGNIMISDQDRVTVLDFGIARAIDSTLPGDRLTPTGWMIGTPQYMAPEQARGCPEPASDLYAVGCLLFELVTGRLPFEAPDSASVLAAHLNNTPPLPSTLVPGIPSQWDRLIASLLAKSPGGRPDSATHLADRLLALADEGQSVSRTRDGSAYTPTEIDAPSEGADDLLQQALATVDQLMTRIETLTREGHSTRKDDLLKLAAVHRSPRECLLILDTLRQKDRRQDAGHFKRFLALERPAEATATLIAAMDDPAHQDVVRHDDLNYTLSAVRQRPWPELQALFECLARNSRHTLIARVLRDEWGEIAPGALVAAHQAGLTDHVNNCLTHDPHPSDTRRRLENTADEDATLPSDTLRQLLAFLPAEPPRPHRWWRRGKDC</sequence>
<dbReference type="Pfam" id="PF00069">
    <property type="entry name" value="Pkinase"/>
    <property type="match status" value="1"/>
</dbReference>
<dbReference type="InterPro" id="IPR017441">
    <property type="entry name" value="Protein_kinase_ATP_BS"/>
</dbReference>
<dbReference type="InterPro" id="IPR008271">
    <property type="entry name" value="Ser/Thr_kinase_AS"/>
</dbReference>
<protein>
    <recommendedName>
        <fullName evidence="1">non-specific serine/threonine protein kinase</fullName>
        <ecNumber evidence="1">2.7.11.1</ecNumber>
    </recommendedName>
</protein>
<keyword evidence="4 7" id="KW-0547">Nucleotide-binding</keyword>
<feature type="domain" description="Protein kinase" evidence="9">
    <location>
        <begin position="10"/>
        <end position="276"/>
    </location>
</feature>
<dbReference type="Gene3D" id="3.30.200.20">
    <property type="entry name" value="Phosphorylase Kinase, domain 1"/>
    <property type="match status" value="1"/>
</dbReference>
<reference evidence="10 11" key="1">
    <citation type="submission" date="2024-10" db="EMBL/GenBank/DDBJ databases">
        <title>The Natural Products Discovery Center: Release of the First 8490 Sequenced Strains for Exploring Actinobacteria Biosynthetic Diversity.</title>
        <authorList>
            <person name="Kalkreuter E."/>
            <person name="Kautsar S.A."/>
            <person name="Yang D."/>
            <person name="Bader C.D."/>
            <person name="Teijaro C.N."/>
            <person name="Fluegel L."/>
            <person name="Davis C.M."/>
            <person name="Simpson J.R."/>
            <person name="Lauterbach L."/>
            <person name="Steele A.D."/>
            <person name="Gui C."/>
            <person name="Meng S."/>
            <person name="Li G."/>
            <person name="Viehrig K."/>
            <person name="Ye F."/>
            <person name="Su P."/>
            <person name="Kiefer A.F."/>
            <person name="Nichols A."/>
            <person name="Cepeda A.J."/>
            <person name="Yan W."/>
            <person name="Fan B."/>
            <person name="Jiang Y."/>
            <person name="Adhikari A."/>
            <person name="Zheng C.-J."/>
            <person name="Schuster L."/>
            <person name="Cowan T.M."/>
            <person name="Smanski M.J."/>
            <person name="Chevrette M.G."/>
            <person name="De Carvalho L.P.S."/>
            <person name="Shen B."/>
        </authorList>
    </citation>
    <scope>NUCLEOTIDE SEQUENCE [LARGE SCALE GENOMIC DNA]</scope>
    <source>
        <strain evidence="10 11">NPDC017990</strain>
    </source>
</reference>
<dbReference type="InterPro" id="IPR011009">
    <property type="entry name" value="Kinase-like_dom_sf"/>
</dbReference>
<dbReference type="Proteomes" id="UP001610818">
    <property type="component" value="Unassembled WGS sequence"/>
</dbReference>
<dbReference type="RefSeq" id="WP_397718570.1">
    <property type="nucleotide sequence ID" value="NZ_JBIRGN010000013.1"/>
</dbReference>
<keyword evidence="6 7" id="KW-0067">ATP-binding</keyword>
<gene>
    <name evidence="10" type="ORF">ACH4F9_42015</name>
</gene>
<accession>A0ABW7R5D0</accession>
<dbReference type="PROSITE" id="PS00107">
    <property type="entry name" value="PROTEIN_KINASE_ATP"/>
    <property type="match status" value="1"/>
</dbReference>
<dbReference type="InterPro" id="IPR000719">
    <property type="entry name" value="Prot_kinase_dom"/>
</dbReference>
<dbReference type="SUPFAM" id="SSF56112">
    <property type="entry name" value="Protein kinase-like (PK-like)"/>
    <property type="match status" value="1"/>
</dbReference>
<evidence type="ECO:0000256" key="4">
    <source>
        <dbReference type="ARBA" id="ARBA00022741"/>
    </source>
</evidence>
<evidence type="ECO:0000259" key="9">
    <source>
        <dbReference type="PROSITE" id="PS50011"/>
    </source>
</evidence>
<dbReference type="EC" id="2.7.11.1" evidence="1"/>